<feature type="compositionally biased region" description="Basic and acidic residues" evidence="3">
    <location>
        <begin position="719"/>
        <end position="735"/>
    </location>
</feature>
<evidence type="ECO:0000256" key="3">
    <source>
        <dbReference type="SAM" id="MobiDB-lite"/>
    </source>
</evidence>
<feature type="region of interest" description="Disordered" evidence="3">
    <location>
        <begin position="236"/>
        <end position="255"/>
    </location>
</feature>
<dbReference type="Pfam" id="PF10360">
    <property type="entry name" value="DUF2433"/>
    <property type="match status" value="1"/>
</dbReference>
<feature type="region of interest" description="Disordered" evidence="3">
    <location>
        <begin position="1320"/>
        <end position="1665"/>
    </location>
</feature>
<dbReference type="PANTHER" id="PTHR31987:SF11">
    <property type="entry name" value="DUF2433 DOMAIN-CONTAINING PROTEIN"/>
    <property type="match status" value="1"/>
</dbReference>
<feature type="region of interest" description="Disordered" evidence="3">
    <location>
        <begin position="603"/>
        <end position="661"/>
    </location>
</feature>
<dbReference type="Pfam" id="PF13855">
    <property type="entry name" value="LRR_8"/>
    <property type="match status" value="1"/>
</dbReference>
<feature type="region of interest" description="Disordered" evidence="3">
    <location>
        <begin position="495"/>
        <end position="515"/>
    </location>
</feature>
<feature type="compositionally biased region" description="Low complexity" evidence="3">
    <location>
        <begin position="1569"/>
        <end position="1579"/>
    </location>
</feature>
<feature type="compositionally biased region" description="Gly residues" evidence="3">
    <location>
        <begin position="1392"/>
        <end position="1403"/>
    </location>
</feature>
<dbReference type="PROSITE" id="PS51450">
    <property type="entry name" value="LRR"/>
    <property type="match status" value="1"/>
</dbReference>
<feature type="compositionally biased region" description="Basic and acidic residues" evidence="3">
    <location>
        <begin position="450"/>
        <end position="459"/>
    </location>
</feature>
<feature type="compositionally biased region" description="Basic and acidic residues" evidence="3">
    <location>
        <begin position="55"/>
        <end position="90"/>
    </location>
</feature>
<feature type="compositionally biased region" description="Low complexity" evidence="3">
    <location>
        <begin position="993"/>
        <end position="1010"/>
    </location>
</feature>
<accession>A0A9P7B7E0</accession>
<feature type="region of interest" description="Disordered" evidence="3">
    <location>
        <begin position="680"/>
        <end position="751"/>
    </location>
</feature>
<gene>
    <name evidence="5" type="ORF">C6P46_003338</name>
</gene>
<organism evidence="5 6">
    <name type="scientific">Rhodotorula mucilaginosa</name>
    <name type="common">Yeast</name>
    <name type="synonym">Rhodotorula rubra</name>
    <dbReference type="NCBI Taxonomy" id="5537"/>
    <lineage>
        <taxon>Eukaryota</taxon>
        <taxon>Fungi</taxon>
        <taxon>Dikarya</taxon>
        <taxon>Basidiomycota</taxon>
        <taxon>Pucciniomycotina</taxon>
        <taxon>Microbotryomycetes</taxon>
        <taxon>Sporidiobolales</taxon>
        <taxon>Sporidiobolaceae</taxon>
        <taxon>Rhodotorula</taxon>
    </lineage>
</organism>
<feature type="compositionally biased region" description="Low complexity" evidence="3">
    <location>
        <begin position="498"/>
        <end position="509"/>
    </location>
</feature>
<dbReference type="InterPro" id="IPR001611">
    <property type="entry name" value="Leu-rich_rpt"/>
</dbReference>
<evidence type="ECO:0000313" key="6">
    <source>
        <dbReference type="Proteomes" id="UP000777482"/>
    </source>
</evidence>
<feature type="region of interest" description="Disordered" evidence="3">
    <location>
        <begin position="424"/>
        <end position="460"/>
    </location>
</feature>
<dbReference type="EMBL" id="PUHQ01000027">
    <property type="protein sequence ID" value="KAG0662392.1"/>
    <property type="molecule type" value="Genomic_DNA"/>
</dbReference>
<dbReference type="SUPFAM" id="SSF52058">
    <property type="entry name" value="L domain-like"/>
    <property type="match status" value="1"/>
</dbReference>
<feature type="compositionally biased region" description="Basic residues" evidence="3">
    <location>
        <begin position="607"/>
        <end position="619"/>
    </location>
</feature>
<dbReference type="Gene3D" id="3.80.10.10">
    <property type="entry name" value="Ribonuclease Inhibitor"/>
    <property type="match status" value="1"/>
</dbReference>
<feature type="compositionally biased region" description="Acidic residues" evidence="3">
    <location>
        <begin position="624"/>
        <end position="640"/>
    </location>
</feature>
<dbReference type="PANTHER" id="PTHR31987">
    <property type="entry name" value="GLUTAMINASE A-RELATED"/>
    <property type="match status" value="1"/>
</dbReference>
<feature type="compositionally biased region" description="Low complexity" evidence="3">
    <location>
        <begin position="1529"/>
        <end position="1559"/>
    </location>
</feature>
<feature type="domain" description="DUF2433" evidence="4">
    <location>
        <begin position="1206"/>
        <end position="1322"/>
    </location>
</feature>
<dbReference type="InterPro" id="IPR032675">
    <property type="entry name" value="LRR_dom_sf"/>
</dbReference>
<keyword evidence="2" id="KW-0677">Repeat</keyword>
<feature type="compositionally biased region" description="Basic and acidic residues" evidence="3">
    <location>
        <begin position="244"/>
        <end position="255"/>
    </location>
</feature>
<feature type="compositionally biased region" description="Acidic residues" evidence="3">
    <location>
        <begin position="31"/>
        <end position="44"/>
    </location>
</feature>
<feature type="compositionally biased region" description="Low complexity" evidence="3">
    <location>
        <begin position="1430"/>
        <end position="1465"/>
    </location>
</feature>
<evidence type="ECO:0000256" key="1">
    <source>
        <dbReference type="ARBA" id="ARBA00022614"/>
    </source>
</evidence>
<reference evidence="5 6" key="1">
    <citation type="submission" date="2020-11" db="EMBL/GenBank/DDBJ databases">
        <title>Kefir isolates.</title>
        <authorList>
            <person name="Marcisauskas S."/>
            <person name="Kim Y."/>
            <person name="Blasche S."/>
        </authorList>
    </citation>
    <scope>NUCLEOTIDE SEQUENCE [LARGE SCALE GENOMIC DNA]</scope>
    <source>
        <strain evidence="5 6">KR</strain>
    </source>
</reference>
<feature type="compositionally biased region" description="Low complexity" evidence="3">
    <location>
        <begin position="99"/>
        <end position="109"/>
    </location>
</feature>
<feature type="region of interest" description="Disordered" evidence="3">
    <location>
        <begin position="1059"/>
        <end position="1087"/>
    </location>
</feature>
<keyword evidence="1" id="KW-0433">Leucine-rich repeat</keyword>
<keyword evidence="6" id="KW-1185">Reference proteome</keyword>
<dbReference type="InterPro" id="IPR052743">
    <property type="entry name" value="Glutaminase_GtaA"/>
</dbReference>
<feature type="region of interest" description="Disordered" evidence="3">
    <location>
        <begin position="978"/>
        <end position="1015"/>
    </location>
</feature>
<protein>
    <recommendedName>
        <fullName evidence="4">DUF2433 domain-containing protein</fullName>
    </recommendedName>
</protein>
<name>A0A9P7B7E0_RHOMI</name>
<evidence type="ECO:0000259" key="4">
    <source>
        <dbReference type="Pfam" id="PF10360"/>
    </source>
</evidence>
<feature type="region of interest" description="Disordered" evidence="3">
    <location>
        <begin position="271"/>
        <end position="293"/>
    </location>
</feature>
<feature type="region of interest" description="Disordered" evidence="3">
    <location>
        <begin position="1"/>
        <end position="116"/>
    </location>
</feature>
<feature type="compositionally biased region" description="Low complexity" evidence="3">
    <location>
        <begin position="1369"/>
        <end position="1385"/>
    </location>
</feature>
<evidence type="ECO:0000256" key="2">
    <source>
        <dbReference type="ARBA" id="ARBA00022737"/>
    </source>
</evidence>
<dbReference type="InterPro" id="IPR018829">
    <property type="entry name" value="DUF2433"/>
</dbReference>
<sequence length="1665" mass="175341">MAIQGPRPGPYPSNSATIADLPRPTSPDLQTDSDDDATSSDSDEDHPIANGRKNAGKEEQTVRRDLDSRKPRPKNRDEEDLVRAVQERIRVQSLLYDAPSSTTTTRQQSPGPPPISRAHLRLALSTLRARHSLASRSFSHLSTALNEISKALLSLGGPDALAKTMLDRRIGPLDATASTKPNFGIFIPILARLVKDVRTTLSAEGTMGREFRRSNLSREEAKALVALRQRWVVKPAGATGGKPTGREGKRDRKDSEWVDMVEKLVAEHSPPACLLTPSTNAHEDPLEAEAEDPQTASLLTSIEQLLLPAALPCISLSSLDLDDDDLADWPALEGVEEIVRWYLSFGYAPGQRQEDMGEEEDKARKTLDGVKVLDLSHNRLADFPRHLVHLFPNLEALSLSHNRFTRLPPWITLFSSLRRLETDHNSLVSSSRDDPARTRTSRAAVGKGKGKGEEKDGGDGVRANAREMYTLVEAAVRRTVTQVSRAELLRSLRRRRGNSTARTAAATGRMLEPPPPPLRSLFSLSVELAQTHLLSSPSQRETCTLDDALSMMIPPPHLLETITTSYRCNSCDRFVTTMPDDAAWFVPPFWERVHFLTPGIVVPSSHGLRRRDRRRRRRRGEAERGDEDEEDDDDGEEGEEHVEHLDVDSSSALSGRGDSGAVKSATLEQRLLLAVLARQEQGSLPPPPPDRGPQRSSGTSGGGGGHKKKNAASSSSRFFDSDYGRRSRSTDHDGNADDPAAAPTEGTGATFVIGGRGPHGVGFRFCSLCAASHLGVRDAVLANIAPAALGVSEGYEDGGADVVASWTCELNERREMAVESQQQSTAAPNAAPAASAPLAGAGAPQRVVDSMSTRVDVINTHAGRILCVADVRGQFSSSPPCLCPRVCRSEGAERRTGTSSFVVVRSSALLHPRALSTLNSLAAEHAAVAIIHTGDFGFYEPSSLSSISDRTLKHLVQYSPLISPAFRSQLLSPNTTPAQMRDLLANPPPPRTSPSDAAAAAAAANGTPAAELTPSATGNFGLSEFPRLLSGDLRFNVPVYTVWGACEDVAVLEKIRLAPPSPQSVPSDPSKAVPLAPSTATRPSSIPSTPYSYSIPNLTVLDEATTRCLLVGGVRLRLFGLGGAVVPHKLFDNGQGTATIAGGQGTMWTTMLQIGELVDTAQKVYDPSETRLLISHASPGREGLLSQLALVLKADLTVSAGLHFRYGVSYNEFSVQHDPDAFRTKLEAARKAFNEIWEAVKNQVEGVVDESQRTLLQNALAVANRVPANNFVGGAANVEEAAWKNCWNWNLPDAQYGNLILDVRDGRMGSEMKSQGFNFAYRQNTPRPPPAAAGAASHPSGGPSTNPHFAASTPAPPTAASRPIPPPTNASTTTTPAAGSAPSLPFSQRGPFSGGGGPNGPTGGHVRQPMGPRGRGRGGFGAPGSAMHHQQQQQQQSQGGSSPSATGASAAAAAPPAGTTSSASPVPQQNTPTAAAAASAKKDETNKPTPQGMNGGAAGEAPHQPQQRTHSGRGQRGQTPHQRQQAREQAAQAAAAASAGGDAPAAATASAATADSAAPPSKKQQQISNDAAAGNDAGNTTVGDSSAAEGGSPVTPGGDASRRGGRGGAGGRGRGSRGRSNGEWTRGAGRAGRENKGAAGESGGGSTTPGPEGGKKAGGGGDSTA</sequence>
<evidence type="ECO:0000313" key="5">
    <source>
        <dbReference type="EMBL" id="KAG0662392.1"/>
    </source>
</evidence>
<feature type="compositionally biased region" description="Low complexity" evidence="3">
    <location>
        <begin position="739"/>
        <end position="750"/>
    </location>
</feature>
<dbReference type="SMART" id="SM00369">
    <property type="entry name" value="LRR_TYP"/>
    <property type="match status" value="2"/>
</dbReference>
<dbReference type="OrthoDB" id="3918848at2759"/>
<feature type="compositionally biased region" description="Low complexity" evidence="3">
    <location>
        <begin position="1332"/>
        <end position="1362"/>
    </location>
</feature>
<feature type="compositionally biased region" description="Gly residues" evidence="3">
    <location>
        <begin position="1656"/>
        <end position="1665"/>
    </location>
</feature>
<dbReference type="InterPro" id="IPR003591">
    <property type="entry name" value="Leu-rich_rpt_typical-subtyp"/>
</dbReference>
<proteinExistence type="predicted"/>
<dbReference type="Proteomes" id="UP000777482">
    <property type="component" value="Unassembled WGS sequence"/>
</dbReference>
<comment type="caution">
    <text evidence="5">The sequence shown here is derived from an EMBL/GenBank/DDBJ whole genome shotgun (WGS) entry which is preliminary data.</text>
</comment>